<proteinExistence type="predicted"/>
<accession>A0A2U1STB5</accession>
<dbReference type="AlphaFoldDB" id="A0A2U1STB5"/>
<dbReference type="Proteomes" id="UP000245137">
    <property type="component" value="Unassembled WGS sequence"/>
</dbReference>
<evidence type="ECO:0000313" key="2">
    <source>
        <dbReference type="EMBL" id="PWB94868.1"/>
    </source>
</evidence>
<feature type="region of interest" description="Disordered" evidence="1">
    <location>
        <begin position="1"/>
        <end position="30"/>
    </location>
</feature>
<name>A0A2U1STB5_METSR</name>
<protein>
    <submittedName>
        <fullName evidence="2">Uncharacterized protein</fullName>
    </submittedName>
</protein>
<evidence type="ECO:0000313" key="3">
    <source>
        <dbReference type="Proteomes" id="UP000245137"/>
    </source>
</evidence>
<reference evidence="2 3" key="1">
    <citation type="journal article" date="2018" name="Appl. Microbiol. Biotechnol.">
        <title>Co-cultivation of the strictly anaerobic methanogen Methanosarcina barkeri with aerobic methanotrophs in an oxygen-limited membrane bioreactor.</title>
        <authorList>
            <person name="In 't Zandt M.H."/>
            <person name="van den Bosch T.J.M."/>
            <person name="Rijkers R."/>
            <person name="van Kessel M.A.H.J."/>
            <person name="Jetten M.S.M."/>
            <person name="Welte C.U."/>
        </authorList>
    </citation>
    <scope>NUCLEOTIDE SEQUENCE [LARGE SCALE GENOMIC DNA]</scope>
    <source>
        <strain evidence="2 3">DSM 17706</strain>
    </source>
</reference>
<keyword evidence="3" id="KW-1185">Reference proteome</keyword>
<feature type="compositionally biased region" description="Basic residues" evidence="1">
    <location>
        <begin position="1"/>
        <end position="20"/>
    </location>
</feature>
<gene>
    <name evidence="2" type="ORF">C5689_05305</name>
</gene>
<sequence length="88" mass="10329">MGRPRLRRKSARRTRAKRRKGDPAFPPFFRSAARRFTSEDGSSQKWRKNALLAPSLDSTWKRSRHIRGIGLDPTRRTRRRATPQVRST</sequence>
<organism evidence="2 3">
    <name type="scientific">Methylosinus sporium</name>
    <dbReference type="NCBI Taxonomy" id="428"/>
    <lineage>
        <taxon>Bacteria</taxon>
        <taxon>Pseudomonadati</taxon>
        <taxon>Pseudomonadota</taxon>
        <taxon>Alphaproteobacteria</taxon>
        <taxon>Hyphomicrobiales</taxon>
        <taxon>Methylocystaceae</taxon>
        <taxon>Methylosinus</taxon>
    </lineage>
</organism>
<dbReference type="EMBL" id="PUIV01000005">
    <property type="protein sequence ID" value="PWB94868.1"/>
    <property type="molecule type" value="Genomic_DNA"/>
</dbReference>
<evidence type="ECO:0000256" key="1">
    <source>
        <dbReference type="SAM" id="MobiDB-lite"/>
    </source>
</evidence>
<comment type="caution">
    <text evidence="2">The sequence shown here is derived from an EMBL/GenBank/DDBJ whole genome shotgun (WGS) entry which is preliminary data.</text>
</comment>
<feature type="region of interest" description="Disordered" evidence="1">
    <location>
        <begin position="67"/>
        <end position="88"/>
    </location>
</feature>